<reference evidence="6 7" key="1">
    <citation type="submission" date="2017-12" db="EMBL/GenBank/DDBJ databases">
        <title>Phylogenetic diversity of female urinary microbiome.</title>
        <authorList>
            <person name="Thomas-White K."/>
            <person name="Wolfe A.J."/>
        </authorList>
    </citation>
    <scope>NUCLEOTIDE SEQUENCE [LARGE SCALE GENOMIC DNA]</scope>
    <source>
        <strain evidence="6 7">UMB0139</strain>
    </source>
</reference>
<dbReference type="InterPro" id="IPR047640">
    <property type="entry name" value="RpiR-like"/>
</dbReference>
<dbReference type="GO" id="GO:0003700">
    <property type="term" value="F:DNA-binding transcription factor activity"/>
    <property type="evidence" value="ECO:0007669"/>
    <property type="project" value="InterPro"/>
</dbReference>
<dbReference type="Proteomes" id="UP000234239">
    <property type="component" value="Unassembled WGS sequence"/>
</dbReference>
<dbReference type="GO" id="GO:0003677">
    <property type="term" value="F:DNA binding"/>
    <property type="evidence" value="ECO:0007669"/>
    <property type="project" value="UniProtKB-KW"/>
</dbReference>
<keyword evidence="2" id="KW-0238">DNA-binding</keyword>
<sequence length="248" mass="27827">MDKLSQAERFCWKFIQDNLAKIPDLTITELSEAANVSTATIVRTVQKQGYTGYTSFKQSISNQTHIMKPFSHLEGEPALVKEAVLKNYWEVTHTINQLNVKDALKAAEAIAEADKIYIFARGLSELLAEEVSIKLALLGKTCKKYTDPNLIKGIAQRARPEDVVLFLTLNGETKELVEAAKISKNLKSTNIVITTNRDSSIMQYQDIALIGFKSRNSFLPDYEVHSRLPLSILCRILVDILAIKINDQ</sequence>
<proteinExistence type="predicted"/>
<dbReference type="InterPro" id="IPR035472">
    <property type="entry name" value="RpiR-like_SIS"/>
</dbReference>
<evidence type="ECO:0000256" key="2">
    <source>
        <dbReference type="ARBA" id="ARBA00023125"/>
    </source>
</evidence>
<dbReference type="InterPro" id="IPR009057">
    <property type="entry name" value="Homeodomain-like_sf"/>
</dbReference>
<evidence type="ECO:0000256" key="1">
    <source>
        <dbReference type="ARBA" id="ARBA00023015"/>
    </source>
</evidence>
<dbReference type="InterPro" id="IPR046348">
    <property type="entry name" value="SIS_dom_sf"/>
</dbReference>
<feature type="domain" description="SIS" evidence="5">
    <location>
        <begin position="106"/>
        <end position="248"/>
    </location>
</feature>
<feature type="domain" description="HTH rpiR-type" evidence="4">
    <location>
        <begin position="1"/>
        <end position="67"/>
    </location>
</feature>
<accession>A0A2I1MQE8</accession>
<dbReference type="GO" id="GO:1901135">
    <property type="term" value="P:carbohydrate derivative metabolic process"/>
    <property type="evidence" value="ECO:0007669"/>
    <property type="project" value="InterPro"/>
</dbReference>
<dbReference type="CDD" id="cd05013">
    <property type="entry name" value="SIS_RpiR"/>
    <property type="match status" value="1"/>
</dbReference>
<keyword evidence="1" id="KW-0805">Transcription regulation</keyword>
<dbReference type="OrthoDB" id="2367514at2"/>
<dbReference type="InterPro" id="IPR001347">
    <property type="entry name" value="SIS_dom"/>
</dbReference>
<comment type="caution">
    <text evidence="6">The sequence shown here is derived from an EMBL/GenBank/DDBJ whole genome shotgun (WGS) entry which is preliminary data.</text>
</comment>
<dbReference type="InterPro" id="IPR036388">
    <property type="entry name" value="WH-like_DNA-bd_sf"/>
</dbReference>
<organism evidence="6 7">
    <name type="scientific">Aerococcus sanguinicola</name>
    <dbReference type="NCBI Taxonomy" id="119206"/>
    <lineage>
        <taxon>Bacteria</taxon>
        <taxon>Bacillati</taxon>
        <taxon>Bacillota</taxon>
        <taxon>Bacilli</taxon>
        <taxon>Lactobacillales</taxon>
        <taxon>Aerococcaceae</taxon>
        <taxon>Aerococcus</taxon>
    </lineage>
</organism>
<dbReference type="SUPFAM" id="SSF46689">
    <property type="entry name" value="Homeodomain-like"/>
    <property type="match status" value="1"/>
</dbReference>
<dbReference type="RefSeq" id="WP_070486258.1">
    <property type="nucleotide sequence ID" value="NZ_CAJHKM010000001.1"/>
</dbReference>
<evidence type="ECO:0000313" key="7">
    <source>
        <dbReference type="Proteomes" id="UP000234239"/>
    </source>
</evidence>
<protein>
    <submittedName>
        <fullName evidence="6">MurR/RpiR family transcriptional regulator</fullName>
    </submittedName>
</protein>
<dbReference type="EMBL" id="PKGY01000002">
    <property type="protein sequence ID" value="PKZ22321.1"/>
    <property type="molecule type" value="Genomic_DNA"/>
</dbReference>
<dbReference type="Gene3D" id="1.10.10.10">
    <property type="entry name" value="Winged helix-like DNA-binding domain superfamily/Winged helix DNA-binding domain"/>
    <property type="match status" value="1"/>
</dbReference>
<keyword evidence="3" id="KW-0804">Transcription</keyword>
<dbReference type="PROSITE" id="PS51464">
    <property type="entry name" value="SIS"/>
    <property type="match status" value="1"/>
</dbReference>
<dbReference type="Pfam" id="PF01418">
    <property type="entry name" value="HTH_6"/>
    <property type="match status" value="1"/>
</dbReference>
<dbReference type="GO" id="GO:0097367">
    <property type="term" value="F:carbohydrate derivative binding"/>
    <property type="evidence" value="ECO:0007669"/>
    <property type="project" value="InterPro"/>
</dbReference>
<evidence type="ECO:0000259" key="4">
    <source>
        <dbReference type="PROSITE" id="PS51071"/>
    </source>
</evidence>
<dbReference type="AlphaFoldDB" id="A0A2I1MQE8"/>
<evidence type="ECO:0000256" key="3">
    <source>
        <dbReference type="ARBA" id="ARBA00023163"/>
    </source>
</evidence>
<dbReference type="Pfam" id="PF01380">
    <property type="entry name" value="SIS"/>
    <property type="match status" value="1"/>
</dbReference>
<name>A0A2I1MQE8_9LACT</name>
<dbReference type="PANTHER" id="PTHR30514">
    <property type="entry name" value="GLUCOKINASE"/>
    <property type="match status" value="1"/>
</dbReference>
<dbReference type="Gene3D" id="3.40.50.10490">
    <property type="entry name" value="Glucose-6-phosphate isomerase like protein, domain 1"/>
    <property type="match status" value="1"/>
</dbReference>
<dbReference type="PANTHER" id="PTHR30514:SF21">
    <property type="entry name" value="RPIR-FAMILY TRANSCRIPTIONAL REGULATOR"/>
    <property type="match status" value="1"/>
</dbReference>
<dbReference type="InterPro" id="IPR000281">
    <property type="entry name" value="HTH_RpiR"/>
</dbReference>
<gene>
    <name evidence="6" type="ORF">CYJ28_04195</name>
</gene>
<evidence type="ECO:0000259" key="5">
    <source>
        <dbReference type="PROSITE" id="PS51464"/>
    </source>
</evidence>
<dbReference type="SUPFAM" id="SSF53697">
    <property type="entry name" value="SIS domain"/>
    <property type="match status" value="1"/>
</dbReference>
<evidence type="ECO:0000313" key="6">
    <source>
        <dbReference type="EMBL" id="PKZ22321.1"/>
    </source>
</evidence>
<dbReference type="PROSITE" id="PS51071">
    <property type="entry name" value="HTH_RPIR"/>
    <property type="match status" value="1"/>
</dbReference>